<dbReference type="GO" id="GO:0008360">
    <property type="term" value="P:regulation of cell shape"/>
    <property type="evidence" value="ECO:0007669"/>
    <property type="project" value="UniProtKB-UniRule"/>
</dbReference>
<evidence type="ECO:0000256" key="5">
    <source>
        <dbReference type="ARBA" id="ARBA00023316"/>
    </source>
</evidence>
<protein>
    <recommendedName>
        <fullName evidence="8">L,D-TPase catalytic domain-containing protein</fullName>
    </recommendedName>
</protein>
<accession>A0A2H0W5L3</accession>
<keyword evidence="2" id="KW-0808">Transferase</keyword>
<feature type="active site" description="Nucleophile" evidence="6">
    <location>
        <position position="446"/>
    </location>
</feature>
<keyword evidence="7" id="KW-1133">Transmembrane helix</keyword>
<dbReference type="InterPro" id="IPR022029">
    <property type="entry name" value="YoaR-like_PG-bd"/>
</dbReference>
<evidence type="ECO:0000256" key="2">
    <source>
        <dbReference type="ARBA" id="ARBA00022679"/>
    </source>
</evidence>
<evidence type="ECO:0000259" key="8">
    <source>
        <dbReference type="PROSITE" id="PS52029"/>
    </source>
</evidence>
<evidence type="ECO:0000256" key="4">
    <source>
        <dbReference type="ARBA" id="ARBA00022984"/>
    </source>
</evidence>
<evidence type="ECO:0000313" key="10">
    <source>
        <dbReference type="Proteomes" id="UP000231382"/>
    </source>
</evidence>
<dbReference type="Proteomes" id="UP000231382">
    <property type="component" value="Unassembled WGS sequence"/>
</dbReference>
<dbReference type="CDD" id="cd16913">
    <property type="entry name" value="YkuD_like"/>
    <property type="match status" value="1"/>
</dbReference>
<dbReference type="PANTHER" id="PTHR30582:SF2">
    <property type="entry name" value="L,D-TRANSPEPTIDASE YCIB-RELATED"/>
    <property type="match status" value="1"/>
</dbReference>
<keyword evidence="3 6" id="KW-0133">Cell shape</keyword>
<dbReference type="GO" id="GO:0071555">
    <property type="term" value="P:cell wall organization"/>
    <property type="evidence" value="ECO:0007669"/>
    <property type="project" value="UniProtKB-UniRule"/>
</dbReference>
<dbReference type="Pfam" id="PF12229">
    <property type="entry name" value="PG_binding_4"/>
    <property type="match status" value="1"/>
</dbReference>
<dbReference type="SUPFAM" id="SSF141523">
    <property type="entry name" value="L,D-transpeptidase catalytic domain-like"/>
    <property type="match status" value="1"/>
</dbReference>
<proteinExistence type="predicted"/>
<reference evidence="10" key="1">
    <citation type="submission" date="2017-09" db="EMBL/GenBank/DDBJ databases">
        <title>Depth-based differentiation of microbial function through sediment-hosted aquifers and enrichment of novel symbionts in the deep terrestrial subsurface.</title>
        <authorList>
            <person name="Probst A.J."/>
            <person name="Ladd B."/>
            <person name="Jarett J.K."/>
            <person name="Geller-Mcgrath D.E."/>
            <person name="Sieber C.M.K."/>
            <person name="Emerson J.B."/>
            <person name="Anantharaman K."/>
            <person name="Thomas B.C."/>
            <person name="Malmstrom R."/>
            <person name="Stieglmeier M."/>
            <person name="Klingl A."/>
            <person name="Woyke T."/>
            <person name="Ryan C.M."/>
            <person name="Banfield J.F."/>
        </authorList>
    </citation>
    <scope>NUCLEOTIDE SEQUENCE [LARGE SCALE GENOMIC DNA]</scope>
</reference>
<dbReference type="InterPro" id="IPR038063">
    <property type="entry name" value="Transpep_catalytic_dom"/>
</dbReference>
<dbReference type="GO" id="GO:0016740">
    <property type="term" value="F:transferase activity"/>
    <property type="evidence" value="ECO:0007669"/>
    <property type="project" value="UniProtKB-KW"/>
</dbReference>
<dbReference type="EMBL" id="PEZW01000027">
    <property type="protein sequence ID" value="PIS07376.1"/>
    <property type="molecule type" value="Genomic_DNA"/>
</dbReference>
<sequence>MHLKTKKNLLIVLFIIIVLIGGLSVTLFSYQKVYAGKIYKNIYFSEINLSGKTKIQAKYLLDNEIRSVLNRRVTISANDKSVSATLADTGLSFDSDSVIKQSYKIGRSGSFVNQLKTSMLTLFRKNNLAATPAISQEKYKQFVDIAVAQLNVTPQDAALTVQNGQVVLQNSASGVTVSTEQLKDSLINLAGTNSSVISLAASTTPPNVSDADFSQAQQQATDLLAKKYSFTYSGRSYSPTAVQIDTWIEFVTSDGQTTAQLNSNNVKAYLNIIAKNFEVGMLQRKVNATTNEVIDAGREGVSLDKDAAVASLNSQLSQGIVAVALTTTTTPAKEVRIVPNEGLVLGRFDGKYIDVNLATQKLCRIEGTNLVECTTVSTGKASMPTPTGTYSILNKSPRRWSSSAGLWMPWWEEFKAGGWGLHELPEWPNGYKEGADHLGIPVSHGCIRLGIGPAEALYNWTEIGTQIYIHK</sequence>
<dbReference type="PANTHER" id="PTHR30582">
    <property type="entry name" value="L,D-TRANSPEPTIDASE"/>
    <property type="match status" value="1"/>
</dbReference>
<dbReference type="GO" id="GO:0005576">
    <property type="term" value="C:extracellular region"/>
    <property type="evidence" value="ECO:0007669"/>
    <property type="project" value="TreeGrafter"/>
</dbReference>
<evidence type="ECO:0000256" key="7">
    <source>
        <dbReference type="SAM" id="Phobius"/>
    </source>
</evidence>
<evidence type="ECO:0000256" key="6">
    <source>
        <dbReference type="PROSITE-ProRule" id="PRU01373"/>
    </source>
</evidence>
<dbReference type="GO" id="GO:0018104">
    <property type="term" value="P:peptidoglycan-protein cross-linking"/>
    <property type="evidence" value="ECO:0007669"/>
    <property type="project" value="TreeGrafter"/>
</dbReference>
<feature type="active site" description="Proton donor/acceptor" evidence="6">
    <location>
        <position position="422"/>
    </location>
</feature>
<feature type="transmembrane region" description="Helical" evidence="7">
    <location>
        <begin position="9"/>
        <end position="30"/>
    </location>
</feature>
<keyword evidence="7" id="KW-0812">Transmembrane</keyword>
<dbReference type="Gene3D" id="2.40.440.10">
    <property type="entry name" value="L,D-transpeptidase catalytic domain-like"/>
    <property type="match status" value="1"/>
</dbReference>
<comment type="pathway">
    <text evidence="1 6">Cell wall biogenesis; peptidoglycan biosynthesis.</text>
</comment>
<dbReference type="InterPro" id="IPR050979">
    <property type="entry name" value="LD-transpeptidase"/>
</dbReference>
<dbReference type="GO" id="GO:0071972">
    <property type="term" value="F:peptidoglycan L,D-transpeptidase activity"/>
    <property type="evidence" value="ECO:0007669"/>
    <property type="project" value="TreeGrafter"/>
</dbReference>
<keyword evidence="4 6" id="KW-0573">Peptidoglycan synthesis</keyword>
<keyword evidence="7" id="KW-0472">Membrane</keyword>
<evidence type="ECO:0000256" key="3">
    <source>
        <dbReference type="ARBA" id="ARBA00022960"/>
    </source>
</evidence>
<dbReference type="PROSITE" id="PS52029">
    <property type="entry name" value="LD_TPASE"/>
    <property type="match status" value="1"/>
</dbReference>
<dbReference type="Pfam" id="PF03734">
    <property type="entry name" value="YkuD"/>
    <property type="match status" value="1"/>
</dbReference>
<feature type="domain" description="L,D-TPase catalytic" evidence="8">
    <location>
        <begin position="351"/>
        <end position="470"/>
    </location>
</feature>
<evidence type="ECO:0000256" key="1">
    <source>
        <dbReference type="ARBA" id="ARBA00004752"/>
    </source>
</evidence>
<gene>
    <name evidence="9" type="ORF">COT78_04025</name>
</gene>
<name>A0A2H0W5L3_9BACT</name>
<comment type="caution">
    <text evidence="9">The sequence shown here is derived from an EMBL/GenBank/DDBJ whole genome shotgun (WGS) entry which is preliminary data.</text>
</comment>
<dbReference type="InterPro" id="IPR005490">
    <property type="entry name" value="LD_TPept_cat_dom"/>
</dbReference>
<dbReference type="UniPathway" id="UPA00219"/>
<keyword evidence="5 6" id="KW-0961">Cell wall biogenesis/degradation</keyword>
<dbReference type="AlphaFoldDB" id="A0A2H0W5L3"/>
<organism evidence="9 10">
    <name type="scientific">Candidatus Berkelbacteria bacterium CG10_big_fil_rev_8_21_14_0_10_43_13</name>
    <dbReference type="NCBI Taxonomy" id="1974514"/>
    <lineage>
        <taxon>Bacteria</taxon>
        <taxon>Candidatus Berkelbacteria</taxon>
    </lineage>
</organism>
<evidence type="ECO:0000313" key="9">
    <source>
        <dbReference type="EMBL" id="PIS07376.1"/>
    </source>
</evidence>